<dbReference type="AlphaFoldDB" id="A0A369T9D4"/>
<dbReference type="Gene3D" id="3.40.190.10">
    <property type="entry name" value="Periplasmic binding protein-like II"/>
    <property type="match status" value="2"/>
</dbReference>
<keyword evidence="7" id="KW-1185">Reference proteome</keyword>
<keyword evidence="3" id="KW-0238">DNA-binding</keyword>
<dbReference type="PROSITE" id="PS50931">
    <property type="entry name" value="HTH_LYSR"/>
    <property type="match status" value="1"/>
</dbReference>
<dbReference type="InterPro" id="IPR036390">
    <property type="entry name" value="WH_DNA-bd_sf"/>
</dbReference>
<dbReference type="SUPFAM" id="SSF46785">
    <property type="entry name" value="Winged helix' DNA-binding domain"/>
    <property type="match status" value="1"/>
</dbReference>
<evidence type="ECO:0000313" key="7">
    <source>
        <dbReference type="Proteomes" id="UP000253941"/>
    </source>
</evidence>
<evidence type="ECO:0000256" key="1">
    <source>
        <dbReference type="ARBA" id="ARBA00009437"/>
    </source>
</evidence>
<dbReference type="PANTHER" id="PTHR30537">
    <property type="entry name" value="HTH-TYPE TRANSCRIPTIONAL REGULATOR"/>
    <property type="match status" value="1"/>
</dbReference>
<dbReference type="PRINTS" id="PR00039">
    <property type="entry name" value="HTHLYSR"/>
</dbReference>
<protein>
    <submittedName>
        <fullName evidence="6">LysR family transcriptional regulator</fullName>
    </submittedName>
</protein>
<dbReference type="InterPro" id="IPR058163">
    <property type="entry name" value="LysR-type_TF_proteobact-type"/>
</dbReference>
<feature type="domain" description="HTH lysR-type" evidence="5">
    <location>
        <begin position="9"/>
        <end position="66"/>
    </location>
</feature>
<dbReference type="GO" id="GO:0043565">
    <property type="term" value="F:sequence-specific DNA binding"/>
    <property type="evidence" value="ECO:0007669"/>
    <property type="project" value="TreeGrafter"/>
</dbReference>
<dbReference type="CDD" id="cd08432">
    <property type="entry name" value="PBP2_GcdR_TrpI_HvrB_AmpR_like"/>
    <property type="match status" value="1"/>
</dbReference>
<accession>A0A369T9D4</accession>
<sequence>MKNLRRDLPSLNALAVFESAARLASFTRAAQELGMSQPAVTRHIKSLEFALDCPLFRRNHNRLTLTAEGLRLWSGVAEGLGGIAATISAIKAERARQTVVLASHAGFAQQWLMPRFSDLYAHLGGYDVRLLISDSDAEADRAGFDVSIRVGTGNWPDQDCQRLCAEAVRPVASPRLLQESPELAEALPVDLLRAPLLHMDDGDKPWMTWRGWFAAMGVEGRPPKPRVFYYNYPLVLQQALTGKGVALGWRHLVDSHIAQGALVSIGPSVESPTAGYYLTWPRERADEQPVARIRDWLAGQFAA</sequence>
<keyword evidence="4" id="KW-0804">Transcription</keyword>
<gene>
    <name evidence="6" type="ORF">DRB17_16455</name>
</gene>
<dbReference type="Gene3D" id="1.10.10.10">
    <property type="entry name" value="Winged helix-like DNA-binding domain superfamily/Winged helix DNA-binding domain"/>
    <property type="match status" value="1"/>
</dbReference>
<evidence type="ECO:0000256" key="2">
    <source>
        <dbReference type="ARBA" id="ARBA00023015"/>
    </source>
</evidence>
<organism evidence="6 7">
    <name type="scientific">Ferruginivarius sediminum</name>
    <dbReference type="NCBI Taxonomy" id="2661937"/>
    <lineage>
        <taxon>Bacteria</taxon>
        <taxon>Pseudomonadati</taxon>
        <taxon>Pseudomonadota</taxon>
        <taxon>Alphaproteobacteria</taxon>
        <taxon>Rhodospirillales</taxon>
        <taxon>Rhodospirillaceae</taxon>
        <taxon>Ferruginivarius</taxon>
    </lineage>
</organism>
<evidence type="ECO:0000256" key="4">
    <source>
        <dbReference type="ARBA" id="ARBA00023163"/>
    </source>
</evidence>
<dbReference type="RefSeq" id="WP_114583315.1">
    <property type="nucleotide sequence ID" value="NZ_QPMH01000020.1"/>
</dbReference>
<evidence type="ECO:0000313" key="6">
    <source>
        <dbReference type="EMBL" id="RDD60787.1"/>
    </source>
</evidence>
<proteinExistence type="inferred from homology"/>
<comment type="caution">
    <text evidence="6">The sequence shown here is derived from an EMBL/GenBank/DDBJ whole genome shotgun (WGS) entry which is preliminary data.</text>
</comment>
<keyword evidence="2" id="KW-0805">Transcription regulation</keyword>
<dbReference type="GO" id="GO:0003700">
    <property type="term" value="F:DNA-binding transcription factor activity"/>
    <property type="evidence" value="ECO:0007669"/>
    <property type="project" value="InterPro"/>
</dbReference>
<dbReference type="EMBL" id="QPMH01000020">
    <property type="protein sequence ID" value="RDD60787.1"/>
    <property type="molecule type" value="Genomic_DNA"/>
</dbReference>
<dbReference type="GO" id="GO:0006351">
    <property type="term" value="P:DNA-templated transcription"/>
    <property type="evidence" value="ECO:0007669"/>
    <property type="project" value="TreeGrafter"/>
</dbReference>
<dbReference type="PANTHER" id="PTHR30537:SF26">
    <property type="entry name" value="GLYCINE CLEAVAGE SYSTEM TRANSCRIPTIONAL ACTIVATOR"/>
    <property type="match status" value="1"/>
</dbReference>
<evidence type="ECO:0000259" key="5">
    <source>
        <dbReference type="PROSITE" id="PS50931"/>
    </source>
</evidence>
<dbReference type="Pfam" id="PF00126">
    <property type="entry name" value="HTH_1"/>
    <property type="match status" value="1"/>
</dbReference>
<dbReference type="Proteomes" id="UP000253941">
    <property type="component" value="Unassembled WGS sequence"/>
</dbReference>
<name>A0A369T9D4_9PROT</name>
<dbReference type="SUPFAM" id="SSF53850">
    <property type="entry name" value="Periplasmic binding protein-like II"/>
    <property type="match status" value="1"/>
</dbReference>
<comment type="similarity">
    <text evidence="1">Belongs to the LysR transcriptional regulatory family.</text>
</comment>
<dbReference type="InterPro" id="IPR005119">
    <property type="entry name" value="LysR_subst-bd"/>
</dbReference>
<dbReference type="InterPro" id="IPR036388">
    <property type="entry name" value="WH-like_DNA-bd_sf"/>
</dbReference>
<dbReference type="InterPro" id="IPR000847">
    <property type="entry name" value="LysR_HTH_N"/>
</dbReference>
<reference evidence="6 7" key="1">
    <citation type="submission" date="2018-07" db="EMBL/GenBank/DDBJ databases">
        <title>Venubactetium sediminum gen. nov., sp. nov., isolated from a marine solar saltern.</title>
        <authorList>
            <person name="Wang S."/>
        </authorList>
    </citation>
    <scope>NUCLEOTIDE SEQUENCE [LARGE SCALE GENOMIC DNA]</scope>
    <source>
        <strain evidence="6 7">WD2A32</strain>
    </source>
</reference>
<evidence type="ECO:0000256" key="3">
    <source>
        <dbReference type="ARBA" id="ARBA00023125"/>
    </source>
</evidence>
<dbReference type="Pfam" id="PF03466">
    <property type="entry name" value="LysR_substrate"/>
    <property type="match status" value="1"/>
</dbReference>